<gene>
    <name evidence="1" type="ORF">PBF_01840</name>
</gene>
<reference evidence="1 2" key="2">
    <citation type="journal article" date="2016" name="Sci. Rep.">
        <title>A novel serine protease, Sep1, from Bacillus firmus DS-1 has nematicidal activity and degrades multiple intestinal-associated nematode proteins.</title>
        <authorList>
            <person name="Geng C."/>
            <person name="Nie X."/>
            <person name="Tang Z."/>
            <person name="Zhang Y."/>
            <person name="Lin J."/>
            <person name="Sun M."/>
            <person name="Peng D."/>
        </authorList>
    </citation>
    <scope>NUCLEOTIDE SEQUENCE [LARGE SCALE GENOMIC DNA]</scope>
    <source>
        <strain evidence="1 2">DS1</strain>
    </source>
</reference>
<protein>
    <submittedName>
        <fullName evidence="1">Uncharacterized protein</fullName>
    </submittedName>
</protein>
<comment type="caution">
    <text evidence="1">The sequence shown here is derived from an EMBL/GenBank/DDBJ whole genome shotgun (WGS) entry which is preliminary data.</text>
</comment>
<dbReference type="Proteomes" id="UP000019270">
    <property type="component" value="Unassembled WGS sequence"/>
</dbReference>
<dbReference type="AlphaFoldDB" id="W7L155"/>
<organism evidence="1 2">
    <name type="scientific">Cytobacillus firmus DS1</name>
    <dbReference type="NCBI Taxonomy" id="1307436"/>
    <lineage>
        <taxon>Bacteria</taxon>
        <taxon>Bacillati</taxon>
        <taxon>Bacillota</taxon>
        <taxon>Bacilli</taxon>
        <taxon>Bacillales</taxon>
        <taxon>Bacillaceae</taxon>
        <taxon>Cytobacillus</taxon>
    </lineage>
</organism>
<proteinExistence type="predicted"/>
<reference evidence="2" key="1">
    <citation type="submission" date="2013-03" db="EMBL/GenBank/DDBJ databases">
        <title>Draft genome sequence of Bacillus firmus DS1.</title>
        <authorList>
            <person name="Peng D."/>
            <person name="Zhu L."/>
            <person name="Sun M."/>
        </authorList>
    </citation>
    <scope>NUCLEOTIDE SEQUENCE [LARGE SCALE GENOMIC DNA]</scope>
    <source>
        <strain evidence="2">DS1</strain>
    </source>
</reference>
<evidence type="ECO:0000313" key="2">
    <source>
        <dbReference type="Proteomes" id="UP000019270"/>
    </source>
</evidence>
<sequence length="61" mass="6758">MTLKKMQTDWSAPFLSPNDGHPGDYDLHRAVPILNISVIDESAFRTLCKPSLVSCNANDEP</sequence>
<accession>W7L155</accession>
<name>W7L155_CYTFI</name>
<evidence type="ECO:0000313" key="1">
    <source>
        <dbReference type="EMBL" id="EWG13125.1"/>
    </source>
</evidence>
<dbReference type="EMBL" id="APVL01000001">
    <property type="protein sequence ID" value="EWG13125.1"/>
    <property type="molecule type" value="Genomic_DNA"/>
</dbReference>